<reference evidence="13" key="1">
    <citation type="submission" date="2017-04" db="EMBL/GenBank/DDBJ databases">
        <title>Function of individual gut microbiota members based on whole genome sequencing of pure cultures obtained from chicken caecum.</title>
        <authorList>
            <person name="Medvecky M."/>
            <person name="Cejkova D."/>
            <person name="Polansky O."/>
            <person name="Karasova D."/>
            <person name="Kubasova T."/>
            <person name="Cizek A."/>
            <person name="Rychlik I."/>
        </authorList>
    </citation>
    <scope>NUCLEOTIDE SEQUENCE [LARGE SCALE GENOMIC DNA]</scope>
    <source>
        <strain evidence="13">An90</strain>
    </source>
</reference>
<dbReference type="GO" id="GO:0046872">
    <property type="term" value="F:metal ion binding"/>
    <property type="evidence" value="ECO:0007669"/>
    <property type="project" value="UniProtKB-KW"/>
</dbReference>
<proteinExistence type="inferred from homology"/>
<comment type="similarity">
    <text evidence="9">Belongs to the phosphofructokinase type A (PFKA) family.</text>
</comment>
<keyword evidence="6 12" id="KW-0418">Kinase</keyword>
<keyword evidence="4" id="KW-0808">Transferase</keyword>
<dbReference type="GO" id="GO:0009749">
    <property type="term" value="P:response to glucose"/>
    <property type="evidence" value="ECO:0007669"/>
    <property type="project" value="TreeGrafter"/>
</dbReference>
<dbReference type="UniPathway" id="UPA00109">
    <property type="reaction ID" value="UER00182"/>
</dbReference>
<dbReference type="PRINTS" id="PR00476">
    <property type="entry name" value="PHFRCTKINASE"/>
</dbReference>
<evidence type="ECO:0000259" key="11">
    <source>
        <dbReference type="Pfam" id="PF00365"/>
    </source>
</evidence>
<keyword evidence="5" id="KW-0479">Metal-binding</keyword>
<dbReference type="EMBL" id="NFHB01000007">
    <property type="protein sequence ID" value="OUN02580.1"/>
    <property type="molecule type" value="Genomic_DNA"/>
</dbReference>
<evidence type="ECO:0000256" key="3">
    <source>
        <dbReference type="ARBA" id="ARBA00022490"/>
    </source>
</evidence>
<dbReference type="InterPro" id="IPR000023">
    <property type="entry name" value="Phosphofructokinase_dom"/>
</dbReference>
<keyword evidence="8" id="KW-0324">Glycolysis</keyword>
<keyword evidence="3" id="KW-0963">Cytoplasm</keyword>
<dbReference type="GO" id="GO:0005829">
    <property type="term" value="C:cytosol"/>
    <property type="evidence" value="ECO:0007669"/>
    <property type="project" value="TreeGrafter"/>
</dbReference>
<accession>A0A1Y3R1A3</accession>
<name>A0A1Y3R1A3_9BACT</name>
<dbReference type="GO" id="GO:0006002">
    <property type="term" value="P:fructose 6-phosphate metabolic process"/>
    <property type="evidence" value="ECO:0007669"/>
    <property type="project" value="InterPro"/>
</dbReference>
<gene>
    <name evidence="12" type="ORF">B5G41_11045</name>
</gene>
<dbReference type="OrthoDB" id="9802503at2"/>
<dbReference type="Pfam" id="PF00365">
    <property type="entry name" value="PFK"/>
    <property type="match status" value="1"/>
</dbReference>
<dbReference type="PANTHER" id="PTHR43650:SF1">
    <property type="entry name" value="PYROPHOSPHATE--FRUCTOSE 6-PHOSPHATE 1-PHOSPHOTRANSFERASE SUBUNIT BETA 2"/>
    <property type="match status" value="1"/>
</dbReference>
<evidence type="ECO:0000313" key="13">
    <source>
        <dbReference type="Proteomes" id="UP000195772"/>
    </source>
</evidence>
<dbReference type="Proteomes" id="UP000195772">
    <property type="component" value="Unassembled WGS sequence"/>
</dbReference>
<dbReference type="eggNOG" id="COG0205">
    <property type="taxonomic scope" value="Bacteria"/>
</dbReference>
<dbReference type="PANTHER" id="PTHR43650">
    <property type="entry name" value="PYROPHOSPHATE--FRUCTOSE 6-PHOSPHATE 1-PHOSPHOTRANSFERASE"/>
    <property type="match status" value="1"/>
</dbReference>
<dbReference type="RefSeq" id="WP_087402944.1">
    <property type="nucleotide sequence ID" value="NZ_NFHB01000007.1"/>
</dbReference>
<dbReference type="InterPro" id="IPR011403">
    <property type="entry name" value="PPi-PFK_TM0289"/>
</dbReference>
<dbReference type="GO" id="GO:0047334">
    <property type="term" value="F:diphosphate-fructose-6-phosphate 1-phosphotransferase activity"/>
    <property type="evidence" value="ECO:0007669"/>
    <property type="project" value="UniProtKB-EC"/>
</dbReference>
<evidence type="ECO:0000256" key="2">
    <source>
        <dbReference type="ARBA" id="ARBA00003138"/>
    </source>
</evidence>
<dbReference type="Gene3D" id="3.40.50.460">
    <property type="entry name" value="Phosphofructokinase domain"/>
    <property type="match status" value="1"/>
</dbReference>
<dbReference type="PIRSF" id="PIRSF036482">
    <property type="entry name" value="PPi_PFK_TM0289"/>
    <property type="match status" value="1"/>
</dbReference>
<evidence type="ECO:0000256" key="1">
    <source>
        <dbReference type="ARBA" id="ARBA00001946"/>
    </source>
</evidence>
<sequence>MKEAIAILTGGGPAPGMNTVVGSVAKTFLRKGYRVIGLHEGYTGLFNPSPRMVDIDYPMADGIFNQGGSFLQMSRFKPKDSDFENNFNLKFFTDNNVKLLVTVGGDDTASTANRIAKFLEAKKYPIANIHVPKTIDNDLPLPKGTPTFGYESAKDKGAVIARAVYVDARTSGNWFVLAAMGRSAGHLAFGIGEACHYPMIVIPEMFDKTEITVEKIVNLVISSIIKRKIMGMDYGAAVISEGVFHALSDEEIRKSGIHFTYDEHGHPELGKVSKAHIFNEMIEKKLKEIGLKVKSRPVELGYEIRCQTPIAYDLTYCSELGIGVHKLFAEGKTGCMVYVDSEGNVNPLYLKDLQDPTTGKIPPRLVDIKSDKFSSVVDNIINAITPADYEAAKQYVTNPEEYDFHKILNWK</sequence>
<evidence type="ECO:0000256" key="4">
    <source>
        <dbReference type="ARBA" id="ARBA00022679"/>
    </source>
</evidence>
<evidence type="ECO:0000313" key="12">
    <source>
        <dbReference type="EMBL" id="OUN02580.1"/>
    </source>
</evidence>
<feature type="domain" description="Phosphofructokinase" evidence="11">
    <location>
        <begin position="5"/>
        <end position="326"/>
    </location>
</feature>
<dbReference type="AlphaFoldDB" id="A0A1Y3R1A3"/>
<dbReference type="InterPro" id="IPR022953">
    <property type="entry name" value="ATP_PFK"/>
</dbReference>
<comment type="caution">
    <text evidence="12">The sequence shown here is derived from an EMBL/GenBank/DDBJ whole genome shotgun (WGS) entry which is preliminary data.</text>
</comment>
<keyword evidence="7" id="KW-0460">Magnesium</keyword>
<comment type="function">
    <text evidence="2">Catalyzes the phosphorylation of D-fructose 6-phosphate, the first committing step of glycolysis. Uses inorganic phosphate (PPi) as phosphoryl donor instead of ATP like common ATP-dependent phosphofructokinases (ATP-PFKs), which renders the reaction reversible, and can thus function both in glycolysis and gluconeogenesis. Consistently, PPi-PFK can replace the enzymes of both the forward (ATP-PFK) and reverse (fructose-bisphosphatase (FBPase)) reactions.</text>
</comment>
<protein>
    <submittedName>
        <fullName evidence="12">6-phosphofructokinase</fullName>
    </submittedName>
</protein>
<evidence type="ECO:0000256" key="5">
    <source>
        <dbReference type="ARBA" id="ARBA00022723"/>
    </source>
</evidence>
<evidence type="ECO:0000256" key="10">
    <source>
        <dbReference type="ARBA" id="ARBA00048072"/>
    </source>
</evidence>
<evidence type="ECO:0000256" key="6">
    <source>
        <dbReference type="ARBA" id="ARBA00022777"/>
    </source>
</evidence>
<dbReference type="Gene3D" id="3.40.50.450">
    <property type="match status" value="1"/>
</dbReference>
<comment type="catalytic activity">
    <reaction evidence="10">
        <text>beta-D-fructose 6-phosphate + diphosphate = beta-D-fructose 1,6-bisphosphate + phosphate + H(+)</text>
        <dbReference type="Rhea" id="RHEA:13613"/>
        <dbReference type="ChEBI" id="CHEBI:15378"/>
        <dbReference type="ChEBI" id="CHEBI:32966"/>
        <dbReference type="ChEBI" id="CHEBI:33019"/>
        <dbReference type="ChEBI" id="CHEBI:43474"/>
        <dbReference type="ChEBI" id="CHEBI:57634"/>
        <dbReference type="EC" id="2.7.1.90"/>
    </reaction>
</comment>
<evidence type="ECO:0000256" key="7">
    <source>
        <dbReference type="ARBA" id="ARBA00022842"/>
    </source>
</evidence>
<organism evidence="12 13">
    <name type="scientific">Alistipes onderdonkii</name>
    <dbReference type="NCBI Taxonomy" id="328813"/>
    <lineage>
        <taxon>Bacteria</taxon>
        <taxon>Pseudomonadati</taxon>
        <taxon>Bacteroidota</taxon>
        <taxon>Bacteroidia</taxon>
        <taxon>Bacteroidales</taxon>
        <taxon>Rikenellaceae</taxon>
        <taxon>Alistipes</taxon>
    </lineage>
</organism>
<dbReference type="InterPro" id="IPR035966">
    <property type="entry name" value="PKF_sf"/>
</dbReference>
<evidence type="ECO:0000256" key="9">
    <source>
        <dbReference type="ARBA" id="ARBA00038478"/>
    </source>
</evidence>
<dbReference type="GO" id="GO:0003872">
    <property type="term" value="F:6-phosphofructokinase activity"/>
    <property type="evidence" value="ECO:0007669"/>
    <property type="project" value="InterPro"/>
</dbReference>
<dbReference type="SUPFAM" id="SSF53784">
    <property type="entry name" value="Phosphofructokinase"/>
    <property type="match status" value="1"/>
</dbReference>
<comment type="cofactor">
    <cofactor evidence="1">
        <name>Mg(2+)</name>
        <dbReference type="ChEBI" id="CHEBI:18420"/>
    </cofactor>
</comment>
<evidence type="ECO:0000256" key="8">
    <source>
        <dbReference type="ARBA" id="ARBA00023152"/>
    </source>
</evidence>